<accession>A0ABX1LLA1</accession>
<dbReference type="InterPro" id="IPR021679">
    <property type="entry name" value="Toxin_endonuclease_YhaV"/>
</dbReference>
<evidence type="ECO:0000313" key="1">
    <source>
        <dbReference type="EMBL" id="NMF56884.1"/>
    </source>
</evidence>
<gene>
    <name evidence="1" type="ORF">HC246_02350</name>
</gene>
<evidence type="ECO:0000313" key="2">
    <source>
        <dbReference type="Proteomes" id="UP000738376"/>
    </source>
</evidence>
<organism evidence="1 2">
    <name type="scientific">Pseudanabaena yagii GIHE-NHR1</name>
    <dbReference type="NCBI Taxonomy" id="2722753"/>
    <lineage>
        <taxon>Bacteria</taxon>
        <taxon>Bacillati</taxon>
        <taxon>Cyanobacteriota</taxon>
        <taxon>Cyanophyceae</taxon>
        <taxon>Pseudanabaenales</taxon>
        <taxon>Pseudanabaenaceae</taxon>
        <taxon>Pseudanabaena</taxon>
        <taxon>Pseudanabaena yagii</taxon>
    </lineage>
</organism>
<name>A0ABX1LLA1_9CYAN</name>
<reference evidence="1 2" key="1">
    <citation type="submission" date="2020-03" db="EMBL/GenBank/DDBJ databases">
        <title>Draft Genome Sequence of 2-Methylisoborneol Producing Pseudanabaena yagii Strain GIHE-NHR1 Isolated from North Han River in South Korea.</title>
        <authorList>
            <person name="Jeong J."/>
        </authorList>
    </citation>
    <scope>NUCLEOTIDE SEQUENCE [LARGE SCALE GENOMIC DNA]</scope>
    <source>
        <strain evidence="1 2">GIHE-NHR1</strain>
    </source>
</reference>
<proteinExistence type="predicted"/>
<comment type="caution">
    <text evidence="1">The sequence shown here is derived from an EMBL/GenBank/DDBJ whole genome shotgun (WGS) entry which is preliminary data.</text>
</comment>
<dbReference type="EMBL" id="JAAVJL010000001">
    <property type="protein sequence ID" value="NMF56884.1"/>
    <property type="molecule type" value="Genomic_DNA"/>
</dbReference>
<sequence length="160" mass="18621">MNSLKGLKSIDECNHSQWLGNYFHRNFFGEQRRQLKEQVRQLKANLPPEVFVKHPTVKLLAAVMVGIKEKIVIDPFAPQFALKGALKHYGRLKGMGLSDRYRLFFRAFEAENRKVLIVLWLGFPRKEGDKNDCYEVFSRMVHNGDFPENLEQLLAETDVI</sequence>
<protein>
    <submittedName>
        <fullName evidence="1">Type II toxin-antitoxin system YhaV family toxin</fullName>
    </submittedName>
</protein>
<dbReference type="Proteomes" id="UP000738376">
    <property type="component" value="Unassembled WGS sequence"/>
</dbReference>
<dbReference type="Pfam" id="PF11663">
    <property type="entry name" value="Toxin_YhaV"/>
    <property type="match status" value="1"/>
</dbReference>
<keyword evidence="2" id="KW-1185">Reference proteome</keyword>